<comment type="caution">
    <text evidence="2">The sequence shown here is derived from an EMBL/GenBank/DDBJ whole genome shotgun (WGS) entry which is preliminary data.</text>
</comment>
<feature type="transmembrane region" description="Helical" evidence="1">
    <location>
        <begin position="31"/>
        <end position="49"/>
    </location>
</feature>
<feature type="transmembrane region" description="Helical" evidence="1">
    <location>
        <begin position="162"/>
        <end position="184"/>
    </location>
</feature>
<organism evidence="2 3">
    <name type="scientific">Neobacillus bataviensis</name>
    <dbReference type="NCBI Taxonomy" id="220685"/>
    <lineage>
        <taxon>Bacteria</taxon>
        <taxon>Bacillati</taxon>
        <taxon>Bacillota</taxon>
        <taxon>Bacilli</taxon>
        <taxon>Bacillales</taxon>
        <taxon>Bacillaceae</taxon>
        <taxon>Neobacillus</taxon>
    </lineage>
</organism>
<accession>A0A561DXM9</accession>
<reference evidence="2 3" key="1">
    <citation type="submission" date="2019-06" db="EMBL/GenBank/DDBJ databases">
        <title>Sorghum-associated microbial communities from plants grown in Nebraska, USA.</title>
        <authorList>
            <person name="Schachtman D."/>
        </authorList>
    </citation>
    <scope>NUCLEOTIDE SEQUENCE [LARGE SCALE GENOMIC DNA]</scope>
    <source>
        <strain evidence="2 3">2482</strain>
    </source>
</reference>
<keyword evidence="1" id="KW-0472">Membrane</keyword>
<evidence type="ECO:0000313" key="3">
    <source>
        <dbReference type="Proteomes" id="UP000319671"/>
    </source>
</evidence>
<proteinExistence type="predicted"/>
<feature type="transmembrane region" description="Helical" evidence="1">
    <location>
        <begin position="61"/>
        <end position="82"/>
    </location>
</feature>
<feature type="transmembrane region" description="Helical" evidence="1">
    <location>
        <begin position="6"/>
        <end position="24"/>
    </location>
</feature>
<protein>
    <submittedName>
        <fullName evidence="2">ZIP family zinc transporter</fullName>
    </submittedName>
</protein>
<feature type="transmembrane region" description="Helical" evidence="1">
    <location>
        <begin position="129"/>
        <end position="150"/>
    </location>
</feature>
<dbReference type="Proteomes" id="UP000319671">
    <property type="component" value="Unassembled WGS sequence"/>
</dbReference>
<evidence type="ECO:0000256" key="1">
    <source>
        <dbReference type="SAM" id="Phobius"/>
    </source>
</evidence>
<dbReference type="AlphaFoldDB" id="A0A561DXM9"/>
<dbReference type="RefSeq" id="WP_144561865.1">
    <property type="nucleotide sequence ID" value="NZ_VIVN01000001.1"/>
</dbReference>
<dbReference type="EMBL" id="VIVN01000001">
    <property type="protein sequence ID" value="TWE08124.1"/>
    <property type="molecule type" value="Genomic_DNA"/>
</dbReference>
<keyword evidence="1" id="KW-0812">Transmembrane</keyword>
<name>A0A561DXM9_9BACI</name>
<feature type="transmembrane region" description="Helical" evidence="1">
    <location>
        <begin position="190"/>
        <end position="208"/>
    </location>
</feature>
<keyword evidence="3" id="KW-1185">Reference proteome</keyword>
<sequence>MWYAAMWGAISGSAVFLGALAALFFHVKKRIIGDIMAFGTGILIGAASYELLEDSVHNGGLKATAIGFTLGALIFTILNYFVSKKGADQRKRSTQNTKGAGLAIFIGTVMDAIPESIMVGASLLEKQSISWLLVAAIFLSNIPEGLSSTVGLKNSGYQKRKIFLLWFSVLVISSFSAWGGFFFLSNAPDYLMAGIAAFAGGGIIAMITSTMMPEAYEESGTVTGLIAALGLLVSLIMDHLSN</sequence>
<keyword evidence="1" id="KW-1133">Transmembrane helix</keyword>
<feature type="transmembrane region" description="Helical" evidence="1">
    <location>
        <begin position="102"/>
        <end position="123"/>
    </location>
</feature>
<feature type="transmembrane region" description="Helical" evidence="1">
    <location>
        <begin position="220"/>
        <end position="237"/>
    </location>
</feature>
<gene>
    <name evidence="2" type="ORF">FB550_101138</name>
</gene>
<evidence type="ECO:0000313" key="2">
    <source>
        <dbReference type="EMBL" id="TWE08124.1"/>
    </source>
</evidence>